<evidence type="ECO:0000313" key="2">
    <source>
        <dbReference type="EMBL" id="MPC98174.1"/>
    </source>
</evidence>
<feature type="region of interest" description="Disordered" evidence="1">
    <location>
        <begin position="1"/>
        <end position="49"/>
    </location>
</feature>
<keyword evidence="3" id="KW-1185">Reference proteome</keyword>
<evidence type="ECO:0000256" key="1">
    <source>
        <dbReference type="SAM" id="MobiDB-lite"/>
    </source>
</evidence>
<sequence length="73" mass="7933">MYRLYQPPRPYLDNRRCCGMHKRGVSGLPSPSPPPTPTSSSSSSSSPFVCVQPAPHYAPFSSFKRGFSSSSVP</sequence>
<proteinExistence type="predicted"/>
<accession>A0A5B7K0P1</accession>
<protein>
    <submittedName>
        <fullName evidence="2">Uncharacterized protein</fullName>
    </submittedName>
</protein>
<dbReference type="EMBL" id="VSRR010112932">
    <property type="protein sequence ID" value="MPC98174.1"/>
    <property type="molecule type" value="Genomic_DNA"/>
</dbReference>
<name>A0A5B7K0P1_PORTR</name>
<comment type="caution">
    <text evidence="2">The sequence shown here is derived from an EMBL/GenBank/DDBJ whole genome shotgun (WGS) entry which is preliminary data.</text>
</comment>
<feature type="compositionally biased region" description="Low complexity" evidence="1">
    <location>
        <begin position="38"/>
        <end position="47"/>
    </location>
</feature>
<organism evidence="2 3">
    <name type="scientific">Portunus trituberculatus</name>
    <name type="common">Swimming crab</name>
    <name type="synonym">Neptunus trituberculatus</name>
    <dbReference type="NCBI Taxonomy" id="210409"/>
    <lineage>
        <taxon>Eukaryota</taxon>
        <taxon>Metazoa</taxon>
        <taxon>Ecdysozoa</taxon>
        <taxon>Arthropoda</taxon>
        <taxon>Crustacea</taxon>
        <taxon>Multicrustacea</taxon>
        <taxon>Malacostraca</taxon>
        <taxon>Eumalacostraca</taxon>
        <taxon>Eucarida</taxon>
        <taxon>Decapoda</taxon>
        <taxon>Pleocyemata</taxon>
        <taxon>Brachyura</taxon>
        <taxon>Eubrachyura</taxon>
        <taxon>Portunoidea</taxon>
        <taxon>Portunidae</taxon>
        <taxon>Portuninae</taxon>
        <taxon>Portunus</taxon>
    </lineage>
</organism>
<evidence type="ECO:0000313" key="3">
    <source>
        <dbReference type="Proteomes" id="UP000324222"/>
    </source>
</evidence>
<dbReference type="AlphaFoldDB" id="A0A5B7K0P1"/>
<gene>
    <name evidence="2" type="ORF">E2C01_093528</name>
</gene>
<reference evidence="2 3" key="1">
    <citation type="submission" date="2019-05" db="EMBL/GenBank/DDBJ databases">
        <title>Another draft genome of Portunus trituberculatus and its Hox gene families provides insights of decapod evolution.</title>
        <authorList>
            <person name="Jeong J.-H."/>
            <person name="Song I."/>
            <person name="Kim S."/>
            <person name="Choi T."/>
            <person name="Kim D."/>
            <person name="Ryu S."/>
            <person name="Kim W."/>
        </authorList>
    </citation>
    <scope>NUCLEOTIDE SEQUENCE [LARGE SCALE GENOMIC DNA]</scope>
    <source>
        <tissue evidence="2">Muscle</tissue>
    </source>
</reference>
<dbReference type="Proteomes" id="UP000324222">
    <property type="component" value="Unassembled WGS sequence"/>
</dbReference>